<comment type="caution">
    <text evidence="12">The sequence shown here is derived from an EMBL/GenBank/DDBJ whole genome shotgun (WGS) entry which is preliminary data.</text>
</comment>
<dbReference type="InterPro" id="IPR003661">
    <property type="entry name" value="HisK_dim/P_dom"/>
</dbReference>
<dbReference type="GO" id="GO:0000155">
    <property type="term" value="F:phosphorelay sensor kinase activity"/>
    <property type="evidence" value="ECO:0007669"/>
    <property type="project" value="InterPro"/>
</dbReference>
<dbReference type="PROSITE" id="PS50109">
    <property type="entry name" value="HIS_KIN"/>
    <property type="match status" value="1"/>
</dbReference>
<keyword evidence="7" id="KW-0067">ATP-binding</keyword>
<dbReference type="InterPro" id="IPR036097">
    <property type="entry name" value="HisK_dim/P_sf"/>
</dbReference>
<dbReference type="PRINTS" id="PR00344">
    <property type="entry name" value="BCTRLSENSOR"/>
</dbReference>
<keyword evidence="5" id="KW-0547">Nucleotide-binding</keyword>
<dbReference type="InterPro" id="IPR036890">
    <property type="entry name" value="HATPase_C_sf"/>
</dbReference>
<keyword evidence="4" id="KW-0808">Transferase</keyword>
<dbReference type="SUPFAM" id="SSF47384">
    <property type="entry name" value="Homodimeric domain of signal transducing histidine kinase"/>
    <property type="match status" value="1"/>
</dbReference>
<dbReference type="SMART" id="SM00387">
    <property type="entry name" value="HATPase_c"/>
    <property type="match status" value="1"/>
</dbReference>
<evidence type="ECO:0000256" key="9">
    <source>
        <dbReference type="SAM" id="Phobius"/>
    </source>
</evidence>
<evidence type="ECO:0000256" key="1">
    <source>
        <dbReference type="ARBA" id="ARBA00000085"/>
    </source>
</evidence>
<dbReference type="NCBIfam" id="TIGR00229">
    <property type="entry name" value="sensory_box"/>
    <property type="match status" value="1"/>
</dbReference>
<keyword evidence="9" id="KW-0812">Transmembrane</keyword>
<protein>
    <recommendedName>
        <fullName evidence="2">histidine kinase</fullName>
        <ecNumber evidence="2">2.7.13.3</ecNumber>
    </recommendedName>
</protein>
<evidence type="ECO:0000256" key="3">
    <source>
        <dbReference type="ARBA" id="ARBA00022553"/>
    </source>
</evidence>
<keyword evidence="3" id="KW-0597">Phosphoprotein</keyword>
<dbReference type="Proteomes" id="UP000255508">
    <property type="component" value="Unassembled WGS sequence"/>
</dbReference>
<dbReference type="InterPro" id="IPR035965">
    <property type="entry name" value="PAS-like_dom_sf"/>
</dbReference>
<dbReference type="SMART" id="SM00388">
    <property type="entry name" value="HisKA"/>
    <property type="match status" value="1"/>
</dbReference>
<dbReference type="EC" id="2.7.13.3" evidence="2"/>
<evidence type="ECO:0000256" key="6">
    <source>
        <dbReference type="ARBA" id="ARBA00022777"/>
    </source>
</evidence>
<evidence type="ECO:0000256" key="7">
    <source>
        <dbReference type="ARBA" id="ARBA00022840"/>
    </source>
</evidence>
<dbReference type="Gene3D" id="3.30.565.10">
    <property type="entry name" value="Histidine kinase-like ATPase, C-terminal domain"/>
    <property type="match status" value="1"/>
</dbReference>
<dbReference type="SMART" id="SM00091">
    <property type="entry name" value="PAS"/>
    <property type="match status" value="2"/>
</dbReference>
<gene>
    <name evidence="12" type="ORF">DIZ79_18865</name>
</gene>
<feature type="transmembrane region" description="Helical" evidence="9">
    <location>
        <begin position="20"/>
        <end position="37"/>
    </location>
</feature>
<comment type="catalytic activity">
    <reaction evidence="1">
        <text>ATP + protein L-histidine = ADP + protein N-phospho-L-histidine.</text>
        <dbReference type="EC" id="2.7.13.3"/>
    </reaction>
</comment>
<dbReference type="InterPro" id="IPR005467">
    <property type="entry name" value="His_kinase_dom"/>
</dbReference>
<dbReference type="CDD" id="cd00130">
    <property type="entry name" value="PAS"/>
    <property type="match status" value="1"/>
</dbReference>
<evidence type="ECO:0000256" key="4">
    <source>
        <dbReference type="ARBA" id="ARBA00022679"/>
    </source>
</evidence>
<dbReference type="Pfam" id="PF00512">
    <property type="entry name" value="HisKA"/>
    <property type="match status" value="1"/>
</dbReference>
<keyword evidence="9" id="KW-0472">Membrane</keyword>
<dbReference type="CDD" id="cd00082">
    <property type="entry name" value="HisKA"/>
    <property type="match status" value="1"/>
</dbReference>
<dbReference type="Gene3D" id="3.30.450.20">
    <property type="entry name" value="PAS domain"/>
    <property type="match status" value="1"/>
</dbReference>
<dbReference type="AlphaFoldDB" id="A0A370D8A8"/>
<feature type="transmembrane region" description="Helical" evidence="9">
    <location>
        <begin position="294"/>
        <end position="313"/>
    </location>
</feature>
<dbReference type="Pfam" id="PF02518">
    <property type="entry name" value="HATPase_c"/>
    <property type="match status" value="1"/>
</dbReference>
<dbReference type="InterPro" id="IPR000014">
    <property type="entry name" value="PAS"/>
</dbReference>
<evidence type="ECO:0000259" key="11">
    <source>
        <dbReference type="PROSITE" id="PS50112"/>
    </source>
</evidence>
<feature type="domain" description="Histidine kinase" evidence="10">
    <location>
        <begin position="627"/>
        <end position="843"/>
    </location>
</feature>
<organism evidence="12 13">
    <name type="scientific">endosymbiont of Lamellibrachia luymesi</name>
    <dbReference type="NCBI Taxonomy" id="2200907"/>
    <lineage>
        <taxon>Bacteria</taxon>
        <taxon>Pseudomonadati</taxon>
        <taxon>Pseudomonadota</taxon>
        <taxon>Gammaproteobacteria</taxon>
        <taxon>sulfur-oxidizing symbionts</taxon>
    </lineage>
</organism>
<dbReference type="InterPro" id="IPR004358">
    <property type="entry name" value="Sig_transdc_His_kin-like_C"/>
</dbReference>
<dbReference type="EMBL" id="QFXD01000335">
    <property type="protein sequence ID" value="RDH80840.1"/>
    <property type="molecule type" value="Genomic_DNA"/>
</dbReference>
<evidence type="ECO:0000259" key="10">
    <source>
        <dbReference type="PROSITE" id="PS50109"/>
    </source>
</evidence>
<evidence type="ECO:0000256" key="5">
    <source>
        <dbReference type="ARBA" id="ARBA00022741"/>
    </source>
</evidence>
<dbReference type="SUPFAM" id="SSF55874">
    <property type="entry name" value="ATPase domain of HSP90 chaperone/DNA topoisomerase II/histidine kinase"/>
    <property type="match status" value="1"/>
</dbReference>
<keyword evidence="6 12" id="KW-0418">Kinase</keyword>
<evidence type="ECO:0000256" key="8">
    <source>
        <dbReference type="ARBA" id="ARBA00023012"/>
    </source>
</evidence>
<dbReference type="PANTHER" id="PTHR43065">
    <property type="entry name" value="SENSOR HISTIDINE KINASE"/>
    <property type="match status" value="1"/>
</dbReference>
<keyword evidence="9" id="KW-1133">Transmembrane helix</keyword>
<dbReference type="InterPro" id="IPR003594">
    <property type="entry name" value="HATPase_dom"/>
</dbReference>
<evidence type="ECO:0000256" key="2">
    <source>
        <dbReference type="ARBA" id="ARBA00012438"/>
    </source>
</evidence>
<keyword evidence="8" id="KW-0902">Two-component regulatory system</keyword>
<evidence type="ECO:0000313" key="12">
    <source>
        <dbReference type="EMBL" id="RDH80840.1"/>
    </source>
</evidence>
<evidence type="ECO:0000313" key="13">
    <source>
        <dbReference type="Proteomes" id="UP000255508"/>
    </source>
</evidence>
<dbReference type="PANTHER" id="PTHR43065:SF46">
    <property type="entry name" value="C4-DICARBOXYLATE TRANSPORT SENSOR PROTEIN DCTB"/>
    <property type="match status" value="1"/>
</dbReference>
<dbReference type="Pfam" id="PF13426">
    <property type="entry name" value="PAS_9"/>
    <property type="match status" value="1"/>
</dbReference>
<dbReference type="SUPFAM" id="SSF55785">
    <property type="entry name" value="PYP-like sensor domain (PAS domain)"/>
    <property type="match status" value="1"/>
</dbReference>
<feature type="domain" description="PAS" evidence="11">
    <location>
        <begin position="375"/>
        <end position="439"/>
    </location>
</feature>
<dbReference type="Gene3D" id="1.10.287.130">
    <property type="match status" value="1"/>
</dbReference>
<dbReference type="GO" id="GO:0005524">
    <property type="term" value="F:ATP binding"/>
    <property type="evidence" value="ECO:0007669"/>
    <property type="project" value="UniProtKB-KW"/>
</dbReference>
<dbReference type="PROSITE" id="PS50112">
    <property type="entry name" value="PAS"/>
    <property type="match status" value="1"/>
</dbReference>
<accession>A0A370D8A8</accession>
<proteinExistence type="predicted"/>
<name>A0A370D8A8_9GAMM</name>
<sequence>MAHTGRGRFFRWFERIPLQWISVLVGVLCGVLVWLVLDPIQSRALGEIFQSELELQLDRRARDTRYRFEQYLRQWQIAAHGLSQHWRLVNHVQSPDWESRQLYPKTYIESQPAWLEKGHPMVGSVAPSQVVLLDAKDRVREVFHQQDTPFPVAKAAKGYSGRDGAVVTNVWQAPYLIALSAIDDPHGRKKAVLMLVIPIDERFLLQSQQVVAGDGSVVGLLDADRQVLLSSSDEKQVLRNSKLSQWEDDYLVTSQSFTVYEGSDQNIQFATLISRKRVEQTSQRILASERRERLLEAAAFVAAFSLLFFFVSARLNHFLHRISNLGRRALNIEQPVQDRGNQLLVLEAWIRDYFQRVGAAQDEVQREHETQIHDSEVLKSTLLDTALDSIITVDSTATVVEVNVTAERTFGFERDHLLGQSITQQLIHTDDRTRFRNLLAACRNLPEGASACAPEGFLTTDVNGAETPVECSAVPIYMHDQTLFTLYLRDVSERRKAEREIQSLAKFTSENPSPVLRINNRGVITYANAASEPLLDYWGCELAQTLPLYWRNLVLETLDVGHNREYELASEGQIFSLLLAPIVELGYVNIYGRDITQVRSAEQQSRQHQSELVHVCRVSTMGEMATGLAHELNQPLAAIVNFASGCVRRLQAGIGGEAELVDAMAQITVQAERAGEIIKRLRSLVGKKPHEQILVNLNELVIEVASFVEYEANKRSVEIILDLAGEGLPVKVDLVQIEQVLLNLVRNAIQVLQQVEVSQRRLTLVTCKLDERRVEIQVRDTGPGISPDIMEHLFDAFFSTKESGMGMGLAISRKIIEDHQGDIFVTSELGHGTEFTVILPTDPKLELPGY</sequence>
<reference evidence="12 13" key="1">
    <citation type="journal article" date="2018" name="ISME J.">
        <title>Endosymbiont genomes yield clues of tubeworm success.</title>
        <authorList>
            <person name="Li Y."/>
            <person name="Liles M.R."/>
            <person name="Halanych K.M."/>
        </authorList>
    </citation>
    <scope>NUCLEOTIDE SEQUENCE [LARGE SCALE GENOMIC DNA]</scope>
    <source>
        <strain evidence="12">A1422</strain>
    </source>
</reference>